<dbReference type="Gene3D" id="3.40.50.300">
    <property type="entry name" value="P-loop containing nucleotide triphosphate hydrolases"/>
    <property type="match status" value="1"/>
</dbReference>
<evidence type="ECO:0000256" key="4">
    <source>
        <dbReference type="ARBA" id="ARBA00022475"/>
    </source>
</evidence>
<sequence length="160" mass="17373">MCEGEPPAGSCNIVTKGVAGMVSSYNEPGVRLLRDGDTIEQQPASGEEAPELLSINRLTIGFTDRSASRQLVRNVSLSIRQGEMLALIGQSGSGKSLTAAAIGGMLQSPLRAVWQLRFKDRVFDNLDGVRRKHLRGKEIGWVSELPRQLYPVPSNRRSAA</sequence>
<evidence type="ECO:0000256" key="6">
    <source>
        <dbReference type="ARBA" id="ARBA00022967"/>
    </source>
</evidence>
<dbReference type="PANTHER" id="PTHR43297">
    <property type="entry name" value="OLIGOPEPTIDE TRANSPORT ATP-BINDING PROTEIN APPD"/>
    <property type="match status" value="1"/>
</dbReference>
<dbReference type="InterPro" id="IPR027417">
    <property type="entry name" value="P-loop_NTPase"/>
</dbReference>
<dbReference type="InterPro" id="IPR003439">
    <property type="entry name" value="ABC_transporter-like_ATP-bd"/>
</dbReference>
<protein>
    <submittedName>
        <fullName evidence="9">ATP-binding cassette domain-containing protein</fullName>
    </submittedName>
</protein>
<gene>
    <name evidence="9" type="ORF">EYB31_34600</name>
</gene>
<evidence type="ECO:0000256" key="1">
    <source>
        <dbReference type="ARBA" id="ARBA00004370"/>
    </source>
</evidence>
<keyword evidence="4" id="KW-1003">Cell membrane</keyword>
<keyword evidence="6" id="KW-1278">Translocase</keyword>
<keyword evidence="7" id="KW-0472">Membrane</keyword>
<dbReference type="InterPro" id="IPR050388">
    <property type="entry name" value="ABC_Ni/Peptide_Import"/>
</dbReference>
<keyword evidence="3" id="KW-0813">Transport</keyword>
<comment type="caution">
    <text evidence="9">The sequence shown here is derived from an EMBL/GenBank/DDBJ whole genome shotgun (WGS) entry which is preliminary data.</text>
</comment>
<feature type="domain" description="ABC transporter" evidence="8">
    <location>
        <begin position="73"/>
        <end position="146"/>
    </location>
</feature>
<name>A0A4Q9DEB5_9BACL</name>
<dbReference type="GO" id="GO:0016020">
    <property type="term" value="C:membrane"/>
    <property type="evidence" value="ECO:0007669"/>
    <property type="project" value="UniProtKB-SubCell"/>
</dbReference>
<evidence type="ECO:0000256" key="7">
    <source>
        <dbReference type="ARBA" id="ARBA00023136"/>
    </source>
</evidence>
<reference evidence="9 10" key="1">
    <citation type="submission" date="2019-02" db="EMBL/GenBank/DDBJ databases">
        <title>Paenibacillus sp. nov., isolated from surface-sterilized tissue of Thalictrum simplex L.</title>
        <authorList>
            <person name="Tuo L."/>
        </authorList>
    </citation>
    <scope>NUCLEOTIDE SEQUENCE [LARGE SCALE GENOMIC DNA]</scope>
    <source>
        <strain evidence="9 10">N2SHLJ1</strain>
    </source>
</reference>
<proteinExistence type="inferred from homology"/>
<evidence type="ECO:0000259" key="8">
    <source>
        <dbReference type="Pfam" id="PF00005"/>
    </source>
</evidence>
<keyword evidence="9" id="KW-0067">ATP-binding</keyword>
<dbReference type="Pfam" id="PF00005">
    <property type="entry name" value="ABC_tran"/>
    <property type="match status" value="1"/>
</dbReference>
<organism evidence="9 10">
    <name type="scientific">Paenibacillus thalictri</name>
    <dbReference type="NCBI Taxonomy" id="2527873"/>
    <lineage>
        <taxon>Bacteria</taxon>
        <taxon>Bacillati</taxon>
        <taxon>Bacillota</taxon>
        <taxon>Bacilli</taxon>
        <taxon>Bacillales</taxon>
        <taxon>Paenibacillaceae</taxon>
        <taxon>Paenibacillus</taxon>
    </lineage>
</organism>
<dbReference type="Proteomes" id="UP000293142">
    <property type="component" value="Unassembled WGS sequence"/>
</dbReference>
<evidence type="ECO:0000256" key="2">
    <source>
        <dbReference type="ARBA" id="ARBA00005417"/>
    </source>
</evidence>
<dbReference type="GO" id="GO:0005524">
    <property type="term" value="F:ATP binding"/>
    <property type="evidence" value="ECO:0007669"/>
    <property type="project" value="UniProtKB-KW"/>
</dbReference>
<dbReference type="SUPFAM" id="SSF52540">
    <property type="entry name" value="P-loop containing nucleoside triphosphate hydrolases"/>
    <property type="match status" value="1"/>
</dbReference>
<comment type="similarity">
    <text evidence="2">Belongs to the ABC transporter superfamily.</text>
</comment>
<keyword evidence="5" id="KW-0997">Cell inner membrane</keyword>
<evidence type="ECO:0000256" key="5">
    <source>
        <dbReference type="ARBA" id="ARBA00022519"/>
    </source>
</evidence>
<comment type="subcellular location">
    <subcellularLocation>
        <location evidence="1">Membrane</location>
    </subcellularLocation>
</comment>
<dbReference type="GO" id="GO:0016887">
    <property type="term" value="F:ATP hydrolysis activity"/>
    <property type="evidence" value="ECO:0007669"/>
    <property type="project" value="InterPro"/>
</dbReference>
<evidence type="ECO:0000256" key="3">
    <source>
        <dbReference type="ARBA" id="ARBA00022448"/>
    </source>
</evidence>
<evidence type="ECO:0000313" key="10">
    <source>
        <dbReference type="Proteomes" id="UP000293142"/>
    </source>
</evidence>
<dbReference type="AlphaFoldDB" id="A0A4Q9DEB5"/>
<dbReference type="EMBL" id="SIRE01000035">
    <property type="protein sequence ID" value="TBL69906.1"/>
    <property type="molecule type" value="Genomic_DNA"/>
</dbReference>
<dbReference type="PANTHER" id="PTHR43297:SF14">
    <property type="entry name" value="ATPASE AAA-TYPE CORE DOMAIN-CONTAINING PROTEIN"/>
    <property type="match status" value="1"/>
</dbReference>
<accession>A0A4Q9DEB5</accession>
<evidence type="ECO:0000313" key="9">
    <source>
        <dbReference type="EMBL" id="TBL69906.1"/>
    </source>
</evidence>
<keyword evidence="9" id="KW-0547">Nucleotide-binding</keyword>
<keyword evidence="10" id="KW-1185">Reference proteome</keyword>